<dbReference type="SUPFAM" id="SSF56436">
    <property type="entry name" value="C-type lectin-like"/>
    <property type="match status" value="1"/>
</dbReference>
<name>A0A3P1C7T9_9BACT</name>
<gene>
    <name evidence="1" type="ORF">EHT25_00040</name>
</gene>
<sequence>MKLPTEAQWEYAARESLQSQGYLNSGGKTADAVGWVAENSGGQLRRSCRFSGQEVGLFLQIGELSRW</sequence>
<dbReference type="AlphaFoldDB" id="A0A3P1C7T9"/>
<proteinExistence type="predicted"/>
<evidence type="ECO:0000313" key="1">
    <source>
        <dbReference type="EMBL" id="RRB09381.1"/>
    </source>
</evidence>
<dbReference type="InterPro" id="IPR016187">
    <property type="entry name" value="CTDL_fold"/>
</dbReference>
<dbReference type="EMBL" id="RQJO01000002">
    <property type="protein sequence ID" value="RRB09381.1"/>
    <property type="molecule type" value="Genomic_DNA"/>
</dbReference>
<organism evidence="1 2">
    <name type="scientific">Larkinella rosea</name>
    <dbReference type="NCBI Taxonomy" id="2025312"/>
    <lineage>
        <taxon>Bacteria</taxon>
        <taxon>Pseudomonadati</taxon>
        <taxon>Bacteroidota</taxon>
        <taxon>Cytophagia</taxon>
        <taxon>Cytophagales</taxon>
        <taxon>Spirosomataceae</taxon>
        <taxon>Larkinella</taxon>
    </lineage>
</organism>
<dbReference type="OrthoDB" id="9768004at2"/>
<protein>
    <submittedName>
        <fullName evidence="1">Uncharacterized protein</fullName>
    </submittedName>
</protein>
<dbReference type="InterPro" id="IPR042095">
    <property type="entry name" value="SUMF_sf"/>
</dbReference>
<dbReference type="Proteomes" id="UP000271925">
    <property type="component" value="Unassembled WGS sequence"/>
</dbReference>
<accession>A0A3P1C7T9</accession>
<reference evidence="1 2" key="1">
    <citation type="submission" date="2018-11" db="EMBL/GenBank/DDBJ databases">
        <authorList>
            <person name="Zhou Z."/>
            <person name="Wang G."/>
        </authorList>
    </citation>
    <scope>NUCLEOTIDE SEQUENCE [LARGE SCALE GENOMIC DNA]</scope>
    <source>
        <strain evidence="1 2">KCTC52004</strain>
    </source>
</reference>
<evidence type="ECO:0000313" key="2">
    <source>
        <dbReference type="Proteomes" id="UP000271925"/>
    </source>
</evidence>
<keyword evidence="2" id="KW-1185">Reference proteome</keyword>
<comment type="caution">
    <text evidence="1">The sequence shown here is derived from an EMBL/GenBank/DDBJ whole genome shotgun (WGS) entry which is preliminary data.</text>
</comment>
<dbReference type="Gene3D" id="3.90.1580.10">
    <property type="entry name" value="paralog of FGE (formylglycine-generating enzyme)"/>
    <property type="match status" value="1"/>
</dbReference>